<dbReference type="Pfam" id="PF18998">
    <property type="entry name" value="Flg_new_2"/>
    <property type="match status" value="1"/>
</dbReference>
<evidence type="ECO:0000256" key="7">
    <source>
        <dbReference type="SAM" id="SignalP"/>
    </source>
</evidence>
<feature type="transmembrane region" description="Helical" evidence="6">
    <location>
        <begin position="1169"/>
        <end position="1192"/>
    </location>
</feature>
<protein>
    <recommendedName>
        <fullName evidence="8">Gram-positive cocci surface proteins LPxTG domain-containing protein</fullName>
    </recommendedName>
</protein>
<feature type="region of interest" description="Disordered" evidence="5">
    <location>
        <begin position="992"/>
        <end position="1017"/>
    </location>
</feature>
<dbReference type="InterPro" id="IPR039448">
    <property type="entry name" value="Beta_helix"/>
</dbReference>
<feature type="domain" description="Gram-positive cocci surface proteins LPxTG" evidence="8">
    <location>
        <begin position="1163"/>
        <end position="1199"/>
    </location>
</feature>
<dbReference type="EMBL" id="NETH01000040">
    <property type="protein sequence ID" value="RCW16516.1"/>
    <property type="molecule type" value="Genomic_DNA"/>
</dbReference>
<evidence type="ECO:0000256" key="2">
    <source>
        <dbReference type="ARBA" id="ARBA00022525"/>
    </source>
</evidence>
<comment type="caution">
    <text evidence="9">The sequence shown here is derived from an EMBL/GenBank/DDBJ whole genome shotgun (WGS) entry which is preliminary data.</text>
</comment>
<feature type="region of interest" description="Disordered" evidence="5">
    <location>
        <begin position="1140"/>
        <end position="1162"/>
    </location>
</feature>
<proteinExistence type="predicted"/>
<sequence length="1199" mass="131582">MKKKIFYSAAMVFLLTNSSHVILQAQETQPTQSDTIAQETARPSHTVTLKVKTNGIESTAGGNLESIDGVLSGIEGTPVKLKVTTNPGYRFVKYESYITDSGNSTDGLLPIENNTFDISDKIGNTTVYAVFESVVVDENVYFQDDFSSNNESVLSRYNLFGLSSENLVAQNGRLEIKAPGVSMLAPNIDSTIEETEHVGYQIRCNLQQIDEIKPWNTFRIAFKEASDGTVYVVEFNGQKVFIKKLDKWNAPNNTGDILAGPHHLELGGTEHQLAITVKGAVVSVTDHEKPIISYTSEDNWGQASPKVAFIPVSQRSTALSHLEILKTKSSKELRLIMRLDGNENPDAYPGIITGSSPQVQVGDILNIVATPKTGYRFEGFRDSQGQLLDLANYQVTENGEESLVFYADFTTSTEQVREAKTFYIDSQAGQDDQNGESEKTAWKSLSRLKDMQLVPGDTVLFKRGSRFVGKDAALRFKGSGSAEAPILIAAYGEGERPLFEGQGQVEDVVSLYNQEYITIESLAITNLDANYETSFGLNANNNREKNLRGVRVVARDFGIVHDITLRDLHIHDVNGRLNAKWNGGIFFDANGTVGEGTPTKYDGILVENNILERVDRSGIKLVGSTWANQSAKNNPNVPINWYPSTNVVVRGNRIDKAGGDAITVRDTDGALIEYNVVSDSRYQNTGYNAGIWPFQASNSVIQYNEVFRTHGVQDGQGLDTDHASSNSVVQYNYSHDNEGGFMLIMNGFEHTAPTIRYNISQNDKDKTFEFARGTPAGTAIYNNTIYSDSKLVGRGGIIDLPNTKAGTGNRDAFFFNNVFYFVEGEEMYVKQSDALAYLDKFHFYNNAYVGVTPPEQESKPITSQIDFNAIGSGPTDNQTMLATAGKYLTGQLDGYKLPSNSGLVAAGVTKEEALAHFYQKLGVSKQVDFAASGSASLSPVEVFELALTTNSVDAIQRIYPQIEGVVYNTDFFGNSIENVALSVGAAQYTAITSDNESSPSTDEQVNTDNTPTQSEQQKTLVDDNTGIRLHLYGQDAQEGVKMAVSSVESVELPSDSSLHLPHDLYEIDVFLENGEKLQLQHKMLVELPIRKDNTVSKAIVLLATDNNYIEEELKFNVLDGYAQFEATCFSQYGLVYDQQQGSSKEEKNSSTTKAGQTGNKKTLPKTGEGIGLVSILIGMVGVFLLMLSGLGLKNLRRKK</sequence>
<keyword evidence="4" id="KW-0572">Peptidoglycan-anchor</keyword>
<evidence type="ECO:0000313" key="9">
    <source>
        <dbReference type="EMBL" id="RCW16516.1"/>
    </source>
</evidence>
<dbReference type="Pfam" id="PF13229">
    <property type="entry name" value="Beta_helix"/>
    <property type="match status" value="1"/>
</dbReference>
<keyword evidence="6" id="KW-0812">Transmembrane</keyword>
<evidence type="ECO:0000256" key="5">
    <source>
        <dbReference type="SAM" id="MobiDB-lite"/>
    </source>
</evidence>
<evidence type="ECO:0000256" key="4">
    <source>
        <dbReference type="ARBA" id="ARBA00023088"/>
    </source>
</evidence>
<evidence type="ECO:0000259" key="8">
    <source>
        <dbReference type="PROSITE" id="PS50847"/>
    </source>
</evidence>
<evidence type="ECO:0000256" key="3">
    <source>
        <dbReference type="ARBA" id="ARBA00022729"/>
    </source>
</evidence>
<evidence type="ECO:0000313" key="10">
    <source>
        <dbReference type="Proteomes" id="UP000253215"/>
    </source>
</evidence>
<accession>A0A368UCU1</accession>
<dbReference type="Proteomes" id="UP000253215">
    <property type="component" value="Unassembled WGS sequence"/>
</dbReference>
<keyword evidence="1" id="KW-0134">Cell wall</keyword>
<gene>
    <name evidence="9" type="ORF">CAC02_08035</name>
</gene>
<evidence type="ECO:0000256" key="1">
    <source>
        <dbReference type="ARBA" id="ARBA00022512"/>
    </source>
</evidence>
<dbReference type="SMART" id="SM00710">
    <property type="entry name" value="PbH1"/>
    <property type="match status" value="5"/>
</dbReference>
<dbReference type="Gene3D" id="2.160.20.10">
    <property type="entry name" value="Single-stranded right-handed beta-helix, Pectin lyase-like"/>
    <property type="match status" value="1"/>
</dbReference>
<keyword evidence="2" id="KW-0964">Secreted</keyword>
<evidence type="ECO:0000256" key="6">
    <source>
        <dbReference type="SAM" id="Phobius"/>
    </source>
</evidence>
<dbReference type="SUPFAM" id="SSF51126">
    <property type="entry name" value="Pectin lyase-like"/>
    <property type="match status" value="1"/>
</dbReference>
<dbReference type="InterPro" id="IPR044060">
    <property type="entry name" value="Bacterial_rp_domain"/>
</dbReference>
<reference evidence="9 10" key="1">
    <citation type="journal article" date="2018" name="Sci. Rep.">
        <title>Network-guided genomic and metagenomic analysis of the faecal microbiota of the critically endangered kakapo.</title>
        <authorList>
            <person name="Waite D.W."/>
            <person name="Dsouza M."/>
            <person name="Sekiguchi Y."/>
            <person name="Hugenholtz P."/>
            <person name="Taylor M.W."/>
        </authorList>
    </citation>
    <scope>NUCLEOTIDE SEQUENCE [LARGE SCALE GENOMIC DNA]</scope>
    <source>
        <strain evidence="9 10">BI02</strain>
    </source>
</reference>
<keyword evidence="6" id="KW-0472">Membrane</keyword>
<keyword evidence="6" id="KW-1133">Transmembrane helix</keyword>
<keyword evidence="3 7" id="KW-0732">Signal</keyword>
<name>A0A368UCU1_9STRE</name>
<dbReference type="InterPro" id="IPR019931">
    <property type="entry name" value="LPXTG_anchor"/>
</dbReference>
<feature type="signal peptide" evidence="7">
    <location>
        <begin position="1"/>
        <end position="25"/>
    </location>
</feature>
<dbReference type="AlphaFoldDB" id="A0A368UCU1"/>
<dbReference type="InterPro" id="IPR011050">
    <property type="entry name" value="Pectin_lyase_fold/virulence"/>
</dbReference>
<feature type="chain" id="PRO_5016621114" description="Gram-positive cocci surface proteins LPxTG domain-containing protein" evidence="7">
    <location>
        <begin position="26"/>
        <end position="1199"/>
    </location>
</feature>
<dbReference type="InterPro" id="IPR012334">
    <property type="entry name" value="Pectin_lyas_fold"/>
</dbReference>
<dbReference type="InterPro" id="IPR006626">
    <property type="entry name" value="PbH1"/>
</dbReference>
<organism evidence="9 10">
    <name type="scientific">Streptococcus gallolyticus</name>
    <dbReference type="NCBI Taxonomy" id="315405"/>
    <lineage>
        <taxon>Bacteria</taxon>
        <taxon>Bacillati</taxon>
        <taxon>Bacillota</taxon>
        <taxon>Bacilli</taxon>
        <taxon>Lactobacillales</taxon>
        <taxon>Streptococcaceae</taxon>
        <taxon>Streptococcus</taxon>
    </lineage>
</organism>
<dbReference type="PROSITE" id="PS50847">
    <property type="entry name" value="GRAM_POS_ANCHORING"/>
    <property type="match status" value="1"/>
</dbReference>